<protein>
    <recommendedName>
        <fullName evidence="5">DUF5313 domain-containing protein</fullName>
    </recommendedName>
</protein>
<sequence>MLYAWGAGLPARHREWVLFDVTTRTWVLRHFARATVQLAPFAVLLYVFIPGESWVRAMAVLGGLLIGYFYSFAYVAESAEHRAVKAGYPRGTAAGLRAERNAAGRAEARQRYEERWRD</sequence>
<dbReference type="EMBL" id="FNBE01000007">
    <property type="protein sequence ID" value="SDF80669.1"/>
    <property type="molecule type" value="Genomic_DNA"/>
</dbReference>
<proteinExistence type="predicted"/>
<evidence type="ECO:0008006" key="5">
    <source>
        <dbReference type="Google" id="ProtNLM"/>
    </source>
</evidence>
<dbReference type="STRING" id="366584.SAMN05216377_1072"/>
<organism evidence="3 4">
    <name type="scientific">Pseudonocardia oroxyli</name>
    <dbReference type="NCBI Taxonomy" id="366584"/>
    <lineage>
        <taxon>Bacteria</taxon>
        <taxon>Bacillati</taxon>
        <taxon>Actinomycetota</taxon>
        <taxon>Actinomycetes</taxon>
        <taxon>Pseudonocardiales</taxon>
        <taxon>Pseudonocardiaceae</taxon>
        <taxon>Pseudonocardia</taxon>
    </lineage>
</organism>
<keyword evidence="2" id="KW-0812">Transmembrane</keyword>
<feature type="region of interest" description="Disordered" evidence="1">
    <location>
        <begin position="99"/>
        <end position="118"/>
    </location>
</feature>
<accession>A0A1G7P4Z7</accession>
<dbReference type="Pfam" id="PF17240">
    <property type="entry name" value="DUF5313"/>
    <property type="match status" value="1"/>
</dbReference>
<dbReference type="Proteomes" id="UP000198967">
    <property type="component" value="Unassembled WGS sequence"/>
</dbReference>
<dbReference type="InterPro" id="IPR035197">
    <property type="entry name" value="DUF5313"/>
</dbReference>
<dbReference type="AlphaFoldDB" id="A0A1G7P4Z7"/>
<keyword evidence="2" id="KW-1133">Transmembrane helix</keyword>
<evidence type="ECO:0000256" key="2">
    <source>
        <dbReference type="SAM" id="Phobius"/>
    </source>
</evidence>
<reference evidence="3 4" key="1">
    <citation type="submission" date="2016-10" db="EMBL/GenBank/DDBJ databases">
        <authorList>
            <person name="de Groot N.N."/>
        </authorList>
    </citation>
    <scope>NUCLEOTIDE SEQUENCE [LARGE SCALE GENOMIC DNA]</scope>
    <source>
        <strain evidence="3 4">CGMCC 4.3143</strain>
    </source>
</reference>
<evidence type="ECO:0000313" key="4">
    <source>
        <dbReference type="Proteomes" id="UP000198967"/>
    </source>
</evidence>
<keyword evidence="4" id="KW-1185">Reference proteome</keyword>
<keyword evidence="2" id="KW-0472">Membrane</keyword>
<gene>
    <name evidence="3" type="ORF">SAMN05216377_1072</name>
</gene>
<evidence type="ECO:0000256" key="1">
    <source>
        <dbReference type="SAM" id="MobiDB-lite"/>
    </source>
</evidence>
<evidence type="ECO:0000313" key="3">
    <source>
        <dbReference type="EMBL" id="SDF80669.1"/>
    </source>
</evidence>
<name>A0A1G7P4Z7_PSEOR</name>
<feature type="transmembrane region" description="Helical" evidence="2">
    <location>
        <begin position="55"/>
        <end position="76"/>
    </location>
</feature>